<dbReference type="InterPro" id="IPR012816">
    <property type="entry name" value="NADAR"/>
</dbReference>
<organism evidence="4 5">
    <name type="scientific">Mycobacterium basiliense</name>
    <dbReference type="NCBI Taxonomy" id="2094119"/>
    <lineage>
        <taxon>Bacteria</taxon>
        <taxon>Bacillati</taxon>
        <taxon>Actinomycetota</taxon>
        <taxon>Actinomycetes</taxon>
        <taxon>Mycobacteriales</taxon>
        <taxon>Mycobacteriaceae</taxon>
        <taxon>Mycobacterium</taxon>
    </lineage>
</organism>
<proteinExistence type="predicted"/>
<accession>A0A447GHL2</accession>
<dbReference type="InterPro" id="IPR037238">
    <property type="entry name" value="YbiA-like_sf"/>
</dbReference>
<feature type="domain" description="NADAR" evidence="3">
    <location>
        <begin position="19"/>
        <end position="154"/>
    </location>
</feature>
<evidence type="ECO:0000256" key="2">
    <source>
        <dbReference type="ARBA" id="ARBA00000751"/>
    </source>
</evidence>
<keyword evidence="5" id="KW-1185">Reference proteome</keyword>
<dbReference type="SUPFAM" id="SSF143990">
    <property type="entry name" value="YbiA-like"/>
    <property type="match status" value="1"/>
</dbReference>
<comment type="catalytic activity">
    <reaction evidence="1">
        <text>5-amino-6-(5-phospho-D-ribosylamino)uracil + H2O = 5,6-diaminouracil + D-ribose 5-phosphate</text>
        <dbReference type="Rhea" id="RHEA:55020"/>
        <dbReference type="ChEBI" id="CHEBI:15377"/>
        <dbReference type="ChEBI" id="CHEBI:46252"/>
        <dbReference type="ChEBI" id="CHEBI:58453"/>
        <dbReference type="ChEBI" id="CHEBI:78346"/>
    </reaction>
</comment>
<dbReference type="CDD" id="cd15457">
    <property type="entry name" value="NADAR"/>
    <property type="match status" value="1"/>
</dbReference>
<dbReference type="AlphaFoldDB" id="A0A447GHL2"/>
<dbReference type="KEGG" id="mbai:MB901379_03577"/>
<evidence type="ECO:0000313" key="4">
    <source>
        <dbReference type="EMBL" id="VDM89986.1"/>
    </source>
</evidence>
<dbReference type="Pfam" id="PF08719">
    <property type="entry name" value="NADAR"/>
    <property type="match status" value="1"/>
</dbReference>
<protein>
    <submittedName>
        <fullName evidence="4">Swarming motility protein YbiA</fullName>
    </submittedName>
</protein>
<dbReference type="Gene3D" id="1.10.357.40">
    <property type="entry name" value="YbiA-like"/>
    <property type="match status" value="1"/>
</dbReference>
<evidence type="ECO:0000313" key="5">
    <source>
        <dbReference type="Proteomes" id="UP000269998"/>
    </source>
</evidence>
<dbReference type="RefSeq" id="WP_158017736.1">
    <property type="nucleotide sequence ID" value="NZ_CBCSKE010000011.1"/>
</dbReference>
<dbReference type="Proteomes" id="UP000269998">
    <property type="component" value="Chromosome"/>
</dbReference>
<evidence type="ECO:0000259" key="3">
    <source>
        <dbReference type="Pfam" id="PF08719"/>
    </source>
</evidence>
<dbReference type="EMBL" id="LR130759">
    <property type="protein sequence ID" value="VDM89986.1"/>
    <property type="molecule type" value="Genomic_DNA"/>
</dbReference>
<dbReference type="NCBIfam" id="TIGR02464">
    <property type="entry name" value="ribofla_fusion"/>
    <property type="match status" value="1"/>
</dbReference>
<evidence type="ECO:0000256" key="1">
    <source>
        <dbReference type="ARBA" id="ARBA00000022"/>
    </source>
</evidence>
<sequence length="157" mass="17503">MQAATEELWVPVIDRFRGEHFFLSNFYPAITPHRGRMFPSSEHAYMAAKTDDRAVIDAILAASDPAEAQRIGRAAPLVDGWEQQRFAVMEEVVTAKFTHNPDLAERLAATTGVLLVEGNDWHDQTWGSCRCDEHRSTPGVNALGVILMSVRMRLPIG</sequence>
<name>A0A447GHL2_9MYCO</name>
<comment type="catalytic activity">
    <reaction evidence="2">
        <text>2,5-diamino-6-hydroxy-4-(5-phosphoribosylamino)-pyrimidine + H2O = 2,5,6-triamino-4-hydroxypyrimidine + D-ribose 5-phosphate</text>
        <dbReference type="Rhea" id="RHEA:23436"/>
        <dbReference type="ChEBI" id="CHEBI:15377"/>
        <dbReference type="ChEBI" id="CHEBI:58614"/>
        <dbReference type="ChEBI" id="CHEBI:78346"/>
        <dbReference type="ChEBI" id="CHEBI:137796"/>
    </reaction>
</comment>
<dbReference type="OrthoDB" id="643483at2"/>
<gene>
    <name evidence="4" type="primary">ybiA_2</name>
    <name evidence="4" type="ORF">MB901379_03577</name>
</gene>
<reference evidence="5" key="1">
    <citation type="submission" date="2018-02" db="EMBL/GenBank/DDBJ databases">
        <authorList>
            <person name="Seth-Smith MB H."/>
            <person name="Seth-Smith H."/>
        </authorList>
    </citation>
    <scope>NUCLEOTIDE SEQUENCE [LARGE SCALE GENOMIC DNA]</scope>
</reference>